<dbReference type="GO" id="GO:0016903">
    <property type="term" value="F:oxidoreductase activity, acting on the aldehyde or oxo group of donors"/>
    <property type="evidence" value="ECO:0007669"/>
    <property type="project" value="InterPro"/>
</dbReference>
<dbReference type="Pfam" id="PF01558">
    <property type="entry name" value="POR"/>
    <property type="match status" value="1"/>
</dbReference>
<dbReference type="InterPro" id="IPR002869">
    <property type="entry name" value="Pyrv_flavodox_OxRed_cen"/>
</dbReference>
<dbReference type="PANTHER" id="PTHR43854">
    <property type="entry name" value="INDOLEPYRUVATE OXIDOREDUCTASE SUBUNIT IORB"/>
    <property type="match status" value="1"/>
</dbReference>
<gene>
    <name evidence="3" type="ORF">KTA_21570</name>
</gene>
<dbReference type="InterPro" id="IPR052198">
    <property type="entry name" value="IorB_Oxidoreductase"/>
</dbReference>
<dbReference type="SUPFAM" id="SSF53323">
    <property type="entry name" value="Pyruvate-ferredoxin oxidoreductase, PFOR, domain III"/>
    <property type="match status" value="1"/>
</dbReference>
<dbReference type="PANTHER" id="PTHR43854:SF1">
    <property type="entry name" value="INDOLEPYRUVATE OXIDOREDUCTASE SUBUNIT IORB"/>
    <property type="match status" value="1"/>
</dbReference>
<dbReference type="Gene3D" id="3.40.920.10">
    <property type="entry name" value="Pyruvate-ferredoxin oxidoreductase, PFOR, domain III"/>
    <property type="match status" value="1"/>
</dbReference>
<dbReference type="InterPro" id="IPR019752">
    <property type="entry name" value="Pyrv/ketoisovalerate_OxRed_cat"/>
</dbReference>
<proteinExistence type="predicted"/>
<accession>A0A455T233</accession>
<organism evidence="3">
    <name type="scientific">Thermogemmatispora argillosa</name>
    <dbReference type="NCBI Taxonomy" id="2045280"/>
    <lineage>
        <taxon>Bacteria</taxon>
        <taxon>Bacillati</taxon>
        <taxon>Chloroflexota</taxon>
        <taxon>Ktedonobacteria</taxon>
        <taxon>Thermogemmatisporales</taxon>
        <taxon>Thermogemmatisporaceae</taxon>
        <taxon>Thermogemmatispora</taxon>
    </lineage>
</organism>
<dbReference type="EMBL" id="AP019377">
    <property type="protein sequence ID" value="BBH93958.1"/>
    <property type="molecule type" value="Genomic_DNA"/>
</dbReference>
<reference evidence="3" key="1">
    <citation type="submission" date="2018-12" db="EMBL/GenBank/DDBJ databases">
        <title>Novel natural products biosynthetic potential of the class Ktedonobacteria.</title>
        <authorList>
            <person name="Zheng Y."/>
            <person name="Saitou A."/>
            <person name="Wang C.M."/>
            <person name="Toyoda A."/>
            <person name="Minakuchi Y."/>
            <person name="Sekiguchi Y."/>
            <person name="Ueda K."/>
            <person name="Takano H."/>
            <person name="Sakai Y."/>
            <person name="Yokota A."/>
            <person name="Yabe S."/>
        </authorList>
    </citation>
    <scope>NUCLEOTIDE SEQUENCE</scope>
    <source>
        <strain evidence="3">A3-2</strain>
    </source>
</reference>
<evidence type="ECO:0000256" key="1">
    <source>
        <dbReference type="ARBA" id="ARBA00023002"/>
    </source>
</evidence>
<dbReference type="AlphaFoldDB" id="A0A455T233"/>
<protein>
    <recommendedName>
        <fullName evidence="2">Pyruvate/ketoisovalerate oxidoreductase catalytic domain-containing protein</fullName>
    </recommendedName>
</protein>
<name>A0A455T233_9CHLR</name>
<sequence>MSASSELQPRWQALVLAGVGGQGLQTALEVMALAADAVGLTVHTFAPLSLARLGGSACCHLRFGSVATPRIAAGEADLLIVLEMSEVLRILPLARSGALAFISTWRRPPLAATLLGQPYPDQEMLASVLHQQGVTGIFVEPRCRVRPKASQPETAGEEVPPGLLSLFMLAVCCSATGLLPRASLEQALARRLAELPTVALRARRFFACGWQYGAQLRLPPETDGSGL</sequence>
<evidence type="ECO:0000259" key="2">
    <source>
        <dbReference type="Pfam" id="PF01558"/>
    </source>
</evidence>
<evidence type="ECO:0000313" key="3">
    <source>
        <dbReference type="EMBL" id="BBH93958.1"/>
    </source>
</evidence>
<feature type="domain" description="Pyruvate/ketoisovalerate oxidoreductase catalytic" evidence="2">
    <location>
        <begin position="20"/>
        <end position="201"/>
    </location>
</feature>
<keyword evidence="1" id="KW-0560">Oxidoreductase</keyword>